<dbReference type="InterPro" id="IPR016161">
    <property type="entry name" value="Ald_DH/histidinol_DH"/>
</dbReference>
<dbReference type="PANTHER" id="PTHR43866:SF4">
    <property type="entry name" value="MALONATE-SEMIALDEHYDE DEHYDROGENASE"/>
    <property type="match status" value="1"/>
</dbReference>
<keyword evidence="3" id="KW-0520">NAD</keyword>
<dbReference type="Gene3D" id="3.40.309.10">
    <property type="entry name" value="Aldehyde Dehydrogenase, Chain A, domain 2"/>
    <property type="match status" value="1"/>
</dbReference>
<evidence type="ECO:0000256" key="3">
    <source>
        <dbReference type="ARBA" id="ARBA00023027"/>
    </source>
</evidence>
<dbReference type="RefSeq" id="WP_125247453.1">
    <property type="nucleotide sequence ID" value="NZ_RSEB01000002.1"/>
</dbReference>
<dbReference type="Proteomes" id="UP000277256">
    <property type="component" value="Unassembled WGS sequence"/>
</dbReference>
<reference evidence="5 6" key="1">
    <citation type="submission" date="2018-12" db="EMBL/GenBank/DDBJ databases">
        <title>Glycomyces sp. YIM 121974 draft genome.</title>
        <authorList>
            <person name="Li Q."/>
        </authorList>
    </citation>
    <scope>NUCLEOTIDE SEQUENCE [LARGE SCALE GENOMIC DNA]</scope>
    <source>
        <strain evidence="5 6">YIM 121974</strain>
    </source>
</reference>
<dbReference type="InterPro" id="IPR016162">
    <property type="entry name" value="Ald_DH_N"/>
</dbReference>
<dbReference type="InterPro" id="IPR016163">
    <property type="entry name" value="Ald_DH_C"/>
</dbReference>
<comment type="caution">
    <text evidence="5">The sequence shown here is derived from an EMBL/GenBank/DDBJ whole genome shotgun (WGS) entry which is preliminary data.</text>
</comment>
<dbReference type="InterPro" id="IPR015590">
    <property type="entry name" value="Aldehyde_DH_dom"/>
</dbReference>
<accession>A0A426V1R4</accession>
<keyword evidence="6" id="KW-1185">Reference proteome</keyword>
<evidence type="ECO:0000313" key="6">
    <source>
        <dbReference type="Proteomes" id="UP000277256"/>
    </source>
</evidence>
<proteinExistence type="predicted"/>
<keyword evidence="2" id="KW-0560">Oxidoreductase</keyword>
<dbReference type="EMBL" id="RSEB01000002">
    <property type="protein sequence ID" value="RRS00777.1"/>
    <property type="molecule type" value="Genomic_DNA"/>
</dbReference>
<dbReference type="GO" id="GO:0006574">
    <property type="term" value="P:L-valine catabolic process"/>
    <property type="evidence" value="ECO:0007669"/>
    <property type="project" value="TreeGrafter"/>
</dbReference>
<dbReference type="SUPFAM" id="SSF53720">
    <property type="entry name" value="ALDH-like"/>
    <property type="match status" value="1"/>
</dbReference>
<dbReference type="OrthoDB" id="6882680at2"/>
<protein>
    <recommendedName>
        <fullName evidence="1">methylmalonate-semialdehyde dehydrogenase (CoA acylating)</fullName>
        <ecNumber evidence="1">1.2.1.27</ecNumber>
    </recommendedName>
</protein>
<dbReference type="PANTHER" id="PTHR43866">
    <property type="entry name" value="MALONATE-SEMIALDEHYDE DEHYDROGENASE"/>
    <property type="match status" value="1"/>
</dbReference>
<dbReference type="FunFam" id="3.40.309.10:FF:000002">
    <property type="entry name" value="Methylmalonate-semialdehyde dehydrogenase (Acylating)"/>
    <property type="match status" value="1"/>
</dbReference>
<dbReference type="CDD" id="cd07085">
    <property type="entry name" value="ALDH_F6_MMSDH"/>
    <property type="match status" value="1"/>
</dbReference>
<dbReference type="PROSITE" id="PS00070">
    <property type="entry name" value="ALDEHYDE_DEHYDR_CYS"/>
    <property type="match status" value="1"/>
</dbReference>
<dbReference type="InterPro" id="IPR016160">
    <property type="entry name" value="Ald_DH_CS_CYS"/>
</dbReference>
<evidence type="ECO:0000256" key="1">
    <source>
        <dbReference type="ARBA" id="ARBA00013048"/>
    </source>
</evidence>
<dbReference type="Pfam" id="PF00171">
    <property type="entry name" value="Aldedh"/>
    <property type="match status" value="1"/>
</dbReference>
<dbReference type="EC" id="1.2.1.27" evidence="1"/>
<evidence type="ECO:0000259" key="4">
    <source>
        <dbReference type="Pfam" id="PF00171"/>
    </source>
</evidence>
<dbReference type="Gene3D" id="3.40.605.10">
    <property type="entry name" value="Aldehyde Dehydrogenase, Chain A, domain 1"/>
    <property type="match status" value="1"/>
</dbReference>
<dbReference type="GO" id="GO:0006210">
    <property type="term" value="P:thymine catabolic process"/>
    <property type="evidence" value="ECO:0007669"/>
    <property type="project" value="TreeGrafter"/>
</dbReference>
<sequence length="498" mass="52403">MTTIEHWIGGAPTRGASTRTAPVYDPAAGAVRREVLLAEAADVDAAVRTAAKAFASWGDSSLSQRTKVMFRFRELLVRREDEMARLISAEHGKVVEDARGEIVRGREVVEYACGIADALKGSYSDQVSGGVDVFNFRQPLGVCAGITPFNFPIMVPMWMHPIAIATGNTFILKPSERDPSVSNLVAELYAEAGLPDGVFNVVHGDKSAVDAILDHPGISAVSFVGSTPIAKYVHEKATATGKRVQALGGAKNHAVVLPDADLEFAADHLTAAAFGSAGQRCMAISVGVAVGEAGDALVDVLKRKAEAVVVGPGDDPSSEMGPVVTAASKARITGLVASGIEQGAVPVVDGRGLTVPGHEDGFFVGPTVLDHVTPDMDAYREEVFGPVLAVTRAATVDEAIALINANPYGNGTAIFTSSGAAARRFQREVQVGMIGVNVPIPVPMSYYSFGGWKDSLIGDSPIHGPEGVRFYTRAKTVTSRWPVERQRPDAALTFPTSS</sequence>
<evidence type="ECO:0000313" key="5">
    <source>
        <dbReference type="EMBL" id="RRS00777.1"/>
    </source>
</evidence>
<name>A0A426V1R4_9ACTN</name>
<evidence type="ECO:0000256" key="2">
    <source>
        <dbReference type="ARBA" id="ARBA00023002"/>
    </source>
</evidence>
<gene>
    <name evidence="5" type="ORF">EIW28_09580</name>
</gene>
<dbReference type="FunFam" id="3.40.605.10:FF:000003">
    <property type="entry name" value="Methylmalonate-semialdehyde dehydrogenase [acylating]"/>
    <property type="match status" value="1"/>
</dbReference>
<dbReference type="NCBIfam" id="TIGR01722">
    <property type="entry name" value="MMSDH"/>
    <property type="match status" value="1"/>
</dbReference>
<dbReference type="AlphaFoldDB" id="A0A426V1R4"/>
<dbReference type="InterPro" id="IPR010061">
    <property type="entry name" value="MeMal-semiAld_DH"/>
</dbReference>
<feature type="domain" description="Aldehyde dehydrogenase" evidence="4">
    <location>
        <begin position="17"/>
        <end position="477"/>
    </location>
</feature>
<dbReference type="GO" id="GO:0004491">
    <property type="term" value="F:methylmalonate-semialdehyde dehydrogenase (acylating, NAD) activity"/>
    <property type="evidence" value="ECO:0007669"/>
    <property type="project" value="UniProtKB-EC"/>
</dbReference>
<organism evidence="5 6">
    <name type="scientific">Glycomyces terrestris</name>
    <dbReference type="NCBI Taxonomy" id="2493553"/>
    <lineage>
        <taxon>Bacteria</taxon>
        <taxon>Bacillati</taxon>
        <taxon>Actinomycetota</taxon>
        <taxon>Actinomycetes</taxon>
        <taxon>Glycomycetales</taxon>
        <taxon>Glycomycetaceae</taxon>
        <taxon>Glycomyces</taxon>
    </lineage>
</organism>